<dbReference type="InterPro" id="IPR028037">
    <property type="entry name" value="Antitoxin_Rv0909/MT0933"/>
</dbReference>
<accession>A0AA41QA86</accession>
<name>A0AA41QA86_9ACTN</name>
<evidence type="ECO:0000313" key="3">
    <source>
        <dbReference type="Proteomes" id="UP001165378"/>
    </source>
</evidence>
<gene>
    <name evidence="2" type="ORF">LZ495_38445</name>
</gene>
<dbReference type="Proteomes" id="UP001165378">
    <property type="component" value="Unassembled WGS sequence"/>
</dbReference>
<evidence type="ECO:0000256" key="1">
    <source>
        <dbReference type="SAM" id="MobiDB-lite"/>
    </source>
</evidence>
<dbReference type="EMBL" id="JAKFHA010000043">
    <property type="protein sequence ID" value="MCF2533067.1"/>
    <property type="molecule type" value="Genomic_DNA"/>
</dbReference>
<keyword evidence="3" id="KW-1185">Reference proteome</keyword>
<sequence>MGLLDTIKEKLAPHSDKAEQAVDKATDMIDEKTGGKYSGQLDAGAEKAKDTLGINNDEAAPEAPAEAAPEAPAAEAPAEAPPAEENPPA</sequence>
<feature type="compositionally biased region" description="Low complexity" evidence="1">
    <location>
        <begin position="61"/>
        <end position="83"/>
    </location>
</feature>
<protein>
    <submittedName>
        <fullName evidence="2">Antitoxin</fullName>
    </submittedName>
</protein>
<feature type="region of interest" description="Disordered" evidence="1">
    <location>
        <begin position="1"/>
        <end position="89"/>
    </location>
</feature>
<comment type="caution">
    <text evidence="2">The sequence shown here is derived from an EMBL/GenBank/DDBJ whole genome shotgun (WGS) entry which is preliminary data.</text>
</comment>
<evidence type="ECO:0000313" key="2">
    <source>
        <dbReference type="EMBL" id="MCF2533067.1"/>
    </source>
</evidence>
<proteinExistence type="predicted"/>
<reference evidence="2" key="1">
    <citation type="submission" date="2022-01" db="EMBL/GenBank/DDBJ databases">
        <title>Genome-Based Taxonomic Classification of the Phylum Actinobacteria.</title>
        <authorList>
            <person name="Gao Y."/>
        </authorList>
    </citation>
    <scope>NUCLEOTIDE SEQUENCE</scope>
    <source>
        <strain evidence="2">KLBMP 8922</strain>
    </source>
</reference>
<feature type="compositionally biased region" description="Basic and acidic residues" evidence="1">
    <location>
        <begin position="1"/>
        <end position="34"/>
    </location>
</feature>
<dbReference type="AlphaFoldDB" id="A0AA41QA86"/>
<organism evidence="2 3">
    <name type="scientific">Yinghuangia soli</name>
    <dbReference type="NCBI Taxonomy" id="2908204"/>
    <lineage>
        <taxon>Bacteria</taxon>
        <taxon>Bacillati</taxon>
        <taxon>Actinomycetota</taxon>
        <taxon>Actinomycetes</taxon>
        <taxon>Kitasatosporales</taxon>
        <taxon>Streptomycetaceae</taxon>
        <taxon>Yinghuangia</taxon>
    </lineage>
</organism>
<dbReference type="Pfam" id="PF14013">
    <property type="entry name" value="MT0933_antitox"/>
    <property type="match status" value="1"/>
</dbReference>
<dbReference type="RefSeq" id="WP_235057837.1">
    <property type="nucleotide sequence ID" value="NZ_JAKFHA010000043.1"/>
</dbReference>